<organism evidence="2 3">
    <name type="scientific">Nonomuraea jiangxiensis</name>
    <dbReference type="NCBI Taxonomy" id="633440"/>
    <lineage>
        <taxon>Bacteria</taxon>
        <taxon>Bacillati</taxon>
        <taxon>Actinomycetota</taxon>
        <taxon>Actinomycetes</taxon>
        <taxon>Streptosporangiales</taxon>
        <taxon>Streptosporangiaceae</taxon>
        <taxon>Nonomuraea</taxon>
    </lineage>
</organism>
<feature type="region of interest" description="Disordered" evidence="1">
    <location>
        <begin position="64"/>
        <end position="83"/>
    </location>
</feature>
<evidence type="ECO:0000313" key="3">
    <source>
        <dbReference type="Proteomes" id="UP000199202"/>
    </source>
</evidence>
<dbReference type="Proteomes" id="UP000199202">
    <property type="component" value="Unassembled WGS sequence"/>
</dbReference>
<keyword evidence="3" id="KW-1185">Reference proteome</keyword>
<sequence>MPSGGDVVRVRHTACCGAFELASLGGQYFVLRPADAPGEYEETARGRYITAVAAYVALLKQHHAEHLRRGETPERDRLLDHPA</sequence>
<dbReference type="AlphaFoldDB" id="A0A1G9LNN8"/>
<evidence type="ECO:0000313" key="2">
    <source>
        <dbReference type="EMBL" id="SDL63540.1"/>
    </source>
</evidence>
<reference evidence="2 3" key="1">
    <citation type="submission" date="2016-10" db="EMBL/GenBank/DDBJ databases">
        <authorList>
            <person name="de Groot N.N."/>
        </authorList>
    </citation>
    <scope>NUCLEOTIDE SEQUENCE [LARGE SCALE GENOMIC DNA]</scope>
    <source>
        <strain evidence="2 3">CGMCC 4.6533</strain>
    </source>
</reference>
<accession>A0A1G9LNN8</accession>
<evidence type="ECO:0000256" key="1">
    <source>
        <dbReference type="SAM" id="MobiDB-lite"/>
    </source>
</evidence>
<dbReference type="EMBL" id="FNDJ01000028">
    <property type="protein sequence ID" value="SDL63540.1"/>
    <property type="molecule type" value="Genomic_DNA"/>
</dbReference>
<protein>
    <submittedName>
        <fullName evidence="2">Uncharacterized protein</fullName>
    </submittedName>
</protein>
<name>A0A1G9LNN8_9ACTN</name>
<proteinExistence type="predicted"/>
<gene>
    <name evidence="2" type="ORF">SAMN05421869_12867</name>
</gene>